<dbReference type="InterPro" id="IPR051681">
    <property type="entry name" value="Ser/Thr_Kinases-Pseudokinases"/>
</dbReference>
<name>A0A8H3B1R7_9AGAM</name>
<dbReference type="PANTHER" id="PTHR44329:SF214">
    <property type="entry name" value="PROTEIN KINASE DOMAIN-CONTAINING PROTEIN"/>
    <property type="match status" value="1"/>
</dbReference>
<dbReference type="InterPro" id="IPR001245">
    <property type="entry name" value="Ser-Thr/Tyr_kinase_cat_dom"/>
</dbReference>
<organism evidence="2 3">
    <name type="scientific">Rhizoctonia solani</name>
    <dbReference type="NCBI Taxonomy" id="456999"/>
    <lineage>
        <taxon>Eukaryota</taxon>
        <taxon>Fungi</taxon>
        <taxon>Dikarya</taxon>
        <taxon>Basidiomycota</taxon>
        <taxon>Agaricomycotina</taxon>
        <taxon>Agaricomycetes</taxon>
        <taxon>Cantharellales</taxon>
        <taxon>Ceratobasidiaceae</taxon>
        <taxon>Rhizoctonia</taxon>
    </lineage>
</organism>
<accession>A0A8H3B1R7</accession>
<gene>
    <name evidence="2" type="ORF">RDB_LOCUS57673</name>
</gene>
<comment type="caution">
    <text evidence="2">The sequence shown here is derived from an EMBL/GenBank/DDBJ whole genome shotgun (WGS) entry which is preliminary data.</text>
</comment>
<dbReference type="EMBL" id="CAJMWX010001029">
    <property type="protein sequence ID" value="CAE6445421.1"/>
    <property type="molecule type" value="Genomic_DNA"/>
</dbReference>
<dbReference type="SUPFAM" id="SSF56112">
    <property type="entry name" value="Protein kinase-like (PK-like)"/>
    <property type="match status" value="1"/>
</dbReference>
<dbReference type="InterPro" id="IPR000719">
    <property type="entry name" value="Prot_kinase_dom"/>
</dbReference>
<dbReference type="Gene3D" id="1.10.510.10">
    <property type="entry name" value="Transferase(Phosphotransferase) domain 1"/>
    <property type="match status" value="1"/>
</dbReference>
<evidence type="ECO:0000259" key="1">
    <source>
        <dbReference type="PROSITE" id="PS50011"/>
    </source>
</evidence>
<dbReference type="PANTHER" id="PTHR44329">
    <property type="entry name" value="SERINE/THREONINE-PROTEIN KINASE TNNI3K-RELATED"/>
    <property type="match status" value="1"/>
</dbReference>
<dbReference type="SMART" id="SM00220">
    <property type="entry name" value="S_TKc"/>
    <property type="match status" value="1"/>
</dbReference>
<proteinExistence type="predicted"/>
<dbReference type="PROSITE" id="PS50011">
    <property type="entry name" value="PROTEIN_KINASE_DOM"/>
    <property type="match status" value="1"/>
</dbReference>
<dbReference type="Proteomes" id="UP000663888">
    <property type="component" value="Unassembled WGS sequence"/>
</dbReference>
<evidence type="ECO:0000313" key="2">
    <source>
        <dbReference type="EMBL" id="CAE6445421.1"/>
    </source>
</evidence>
<evidence type="ECO:0000313" key="3">
    <source>
        <dbReference type="Proteomes" id="UP000663888"/>
    </source>
</evidence>
<sequence>MLKTIVWAAGQSPEAFDSATRFDHEGELDVHMGNFPGLEGILSSNFIGGENSNQVQPYLELFVNRGGSRKSYTVVQFRNSAIQSHALAPNSFQVAQLFGLKGLNVWIDATEFDLQSSSTSREIPGDLVSEVPPLQQVALNQSALALEAVSNTSELAVSCPSKLSVVTRAHSDVSKIITESLTYLHEHGCYVLTDASNLRKHDPFHVEEGGCGYIFRGTFNDAEVAIKSPKIGLGLNGNKKRDLLERAAYEALVWWQCDHPNIQKLTAVARLDDQFVMISPWMPHDLLKYITRYRPPPEDRPILCAPICDAVAYLHRSNIVCNIVRVLKAELNAETLHTHVQIHGDIKACNVLLSDDLIPKLADFGSARLEGLSTGSREPIVSLRWMPSEMLEEGAKTTCQSDVYSLGMTILEVFTGLEPFSGVHRQAVMTHIIRGNFPKRPSHLPTENKRYNLLWALLASCWASEPAARPAAAGVRDQLKSIFTE</sequence>
<reference evidence="2" key="1">
    <citation type="submission" date="2021-01" db="EMBL/GenBank/DDBJ databases">
        <authorList>
            <person name="Kaushik A."/>
        </authorList>
    </citation>
    <scope>NUCLEOTIDE SEQUENCE</scope>
    <source>
        <strain evidence="2">AG4-R118</strain>
    </source>
</reference>
<dbReference type="Pfam" id="PF07714">
    <property type="entry name" value="PK_Tyr_Ser-Thr"/>
    <property type="match status" value="1"/>
</dbReference>
<protein>
    <recommendedName>
        <fullName evidence="1">Protein kinase domain-containing protein</fullName>
    </recommendedName>
</protein>
<dbReference type="InterPro" id="IPR011009">
    <property type="entry name" value="Kinase-like_dom_sf"/>
</dbReference>
<dbReference type="GO" id="GO:0004674">
    <property type="term" value="F:protein serine/threonine kinase activity"/>
    <property type="evidence" value="ECO:0007669"/>
    <property type="project" value="TreeGrafter"/>
</dbReference>
<dbReference type="GO" id="GO:0005524">
    <property type="term" value="F:ATP binding"/>
    <property type="evidence" value="ECO:0007669"/>
    <property type="project" value="InterPro"/>
</dbReference>
<feature type="domain" description="Protein kinase" evidence="1">
    <location>
        <begin position="200"/>
        <end position="483"/>
    </location>
</feature>
<dbReference type="AlphaFoldDB" id="A0A8H3B1R7"/>